<dbReference type="InterPro" id="IPR039765">
    <property type="entry name" value="Yip5/YIPF1/YIPF2"/>
</dbReference>
<evidence type="ECO:0000256" key="3">
    <source>
        <dbReference type="ARBA" id="ARBA00022692"/>
    </source>
</evidence>
<reference evidence="10" key="1">
    <citation type="submission" date="2024-02" db="UniProtKB">
        <authorList>
            <consortium name="WormBaseParasite"/>
        </authorList>
    </citation>
    <scope>IDENTIFICATION</scope>
</reference>
<dbReference type="Pfam" id="PF04893">
    <property type="entry name" value="Yip1"/>
    <property type="match status" value="1"/>
</dbReference>
<dbReference type="PANTHER" id="PTHR12822">
    <property type="entry name" value="PROTEIN YIPF"/>
    <property type="match status" value="1"/>
</dbReference>
<keyword evidence="3 6" id="KW-0812">Transmembrane</keyword>
<evidence type="ECO:0000256" key="1">
    <source>
        <dbReference type="ARBA" id="ARBA00004141"/>
    </source>
</evidence>
<keyword evidence="4 6" id="KW-1133">Transmembrane helix</keyword>
<dbReference type="AlphaFoldDB" id="A0AAF5DKR0"/>
<evidence type="ECO:0000313" key="9">
    <source>
        <dbReference type="Proteomes" id="UP000035681"/>
    </source>
</evidence>
<evidence type="ECO:0000256" key="4">
    <source>
        <dbReference type="ARBA" id="ARBA00022989"/>
    </source>
</evidence>
<proteinExistence type="inferred from homology"/>
<keyword evidence="5 6" id="KW-0472">Membrane</keyword>
<dbReference type="GO" id="GO:0031267">
    <property type="term" value="F:small GTPase binding"/>
    <property type="evidence" value="ECO:0007669"/>
    <property type="project" value="InterPro"/>
</dbReference>
<protein>
    <recommendedName>
        <fullName evidence="6">Protein YIPF</fullName>
    </recommendedName>
</protein>
<feature type="transmembrane region" description="Helical" evidence="6">
    <location>
        <begin position="131"/>
        <end position="155"/>
    </location>
</feature>
<feature type="compositionally biased region" description="Polar residues" evidence="7">
    <location>
        <begin position="15"/>
        <end position="42"/>
    </location>
</feature>
<name>A0AAF5DKR0_STRER</name>
<dbReference type="InterPro" id="IPR006977">
    <property type="entry name" value="Yip1_dom"/>
</dbReference>
<dbReference type="GO" id="GO:0016192">
    <property type="term" value="P:vesicle-mediated transport"/>
    <property type="evidence" value="ECO:0007669"/>
    <property type="project" value="InterPro"/>
</dbReference>
<keyword evidence="9" id="KW-1185">Reference proteome</keyword>
<evidence type="ECO:0000256" key="2">
    <source>
        <dbReference type="ARBA" id="ARBA00010596"/>
    </source>
</evidence>
<dbReference type="WBParaSite" id="TCONS_00014835.p1">
    <property type="protein sequence ID" value="TCONS_00014835.p1"/>
    <property type="gene ID" value="XLOC_010049"/>
</dbReference>
<evidence type="ECO:0000313" key="10">
    <source>
        <dbReference type="WBParaSite" id="TCONS_00014835.p1"/>
    </source>
</evidence>
<feature type="domain" description="Yip1" evidence="8">
    <location>
        <begin position="89"/>
        <end position="245"/>
    </location>
</feature>
<feature type="transmembrane region" description="Helical" evidence="6">
    <location>
        <begin position="167"/>
        <end position="188"/>
    </location>
</feature>
<evidence type="ECO:0000256" key="5">
    <source>
        <dbReference type="ARBA" id="ARBA00023136"/>
    </source>
</evidence>
<dbReference type="GO" id="GO:0000139">
    <property type="term" value="C:Golgi membrane"/>
    <property type="evidence" value="ECO:0007669"/>
    <property type="project" value="UniProtKB-SubCell"/>
</dbReference>
<evidence type="ECO:0000256" key="7">
    <source>
        <dbReference type="SAM" id="MobiDB-lite"/>
    </source>
</evidence>
<organism evidence="9 10">
    <name type="scientific">Strongyloides stercoralis</name>
    <name type="common">Threadworm</name>
    <dbReference type="NCBI Taxonomy" id="6248"/>
    <lineage>
        <taxon>Eukaryota</taxon>
        <taxon>Metazoa</taxon>
        <taxon>Ecdysozoa</taxon>
        <taxon>Nematoda</taxon>
        <taxon>Chromadorea</taxon>
        <taxon>Rhabditida</taxon>
        <taxon>Tylenchina</taxon>
        <taxon>Panagrolaimomorpha</taxon>
        <taxon>Strongyloidoidea</taxon>
        <taxon>Strongyloididae</taxon>
        <taxon>Strongyloides</taxon>
    </lineage>
</organism>
<evidence type="ECO:0000259" key="8">
    <source>
        <dbReference type="Pfam" id="PF04893"/>
    </source>
</evidence>
<feature type="transmembrane region" description="Helical" evidence="6">
    <location>
        <begin position="231"/>
        <end position="251"/>
    </location>
</feature>
<dbReference type="PANTHER" id="PTHR12822:SF2">
    <property type="entry name" value="PROTEIN YIPF"/>
    <property type="match status" value="1"/>
</dbReference>
<sequence>MANNTTLDFLNFNNPPSDDNFQSNTSGGSRNTNAPQSNNFNPLSDDPGKKKTYLDSVQKYFNIDTNMFLNRLYCSVFPFKKPNFICDVLESNPDIYGPLWILLTLVLCIGVTNSLVHFFNTYGEQSAEVDFGMVSAVFTLLSMYISLVPLGLYFYMSYNKASTNYTYMEILCTYGYNLTILIPISILYHLNFSFWRLSLVIIGVIITFTILYGTFWPAFKNLGKKNESTMVMLLILILQFAVITLLKVYYLDTLSAIKIPNDNLQVNYPHTEASNLVKGISIGENTTLKNNNISDIINPTTIHQTIKESVKLISNTTTSFLNSNTTSSDKILNTKGMVNTTIKNVSNSIITTVPSLISNVTRN</sequence>
<evidence type="ECO:0000256" key="6">
    <source>
        <dbReference type="RuleBase" id="RU361264"/>
    </source>
</evidence>
<feature type="transmembrane region" description="Helical" evidence="6">
    <location>
        <begin position="194"/>
        <end position="219"/>
    </location>
</feature>
<feature type="region of interest" description="Disordered" evidence="7">
    <location>
        <begin position="11"/>
        <end position="48"/>
    </location>
</feature>
<feature type="transmembrane region" description="Helical" evidence="6">
    <location>
        <begin position="99"/>
        <end position="119"/>
    </location>
</feature>
<dbReference type="Proteomes" id="UP000035681">
    <property type="component" value="Unplaced"/>
</dbReference>
<comment type="subcellular location">
    <subcellularLocation>
        <location evidence="6">Golgi apparatus membrane</location>
        <topology evidence="6">Multi-pass membrane protein</topology>
    </subcellularLocation>
    <subcellularLocation>
        <location evidence="1">Membrane</location>
        <topology evidence="1">Multi-pass membrane protein</topology>
    </subcellularLocation>
</comment>
<accession>A0AAF5DKR0</accession>
<comment type="similarity">
    <text evidence="2 6">Belongs to the YIP1 family.</text>
</comment>